<gene>
    <name evidence="2" type="ORF">HYDPIDRAFT_44616</name>
</gene>
<dbReference type="HOGENOM" id="CLU_2061794_0_0_1"/>
<evidence type="ECO:0000313" key="2">
    <source>
        <dbReference type="EMBL" id="KIJ58137.1"/>
    </source>
</evidence>
<evidence type="ECO:0000256" key="1">
    <source>
        <dbReference type="SAM" id="Phobius"/>
    </source>
</evidence>
<feature type="transmembrane region" description="Helical" evidence="1">
    <location>
        <begin position="6"/>
        <end position="24"/>
    </location>
</feature>
<evidence type="ECO:0000313" key="3">
    <source>
        <dbReference type="Proteomes" id="UP000053820"/>
    </source>
</evidence>
<protein>
    <submittedName>
        <fullName evidence="2">Uncharacterized protein</fullName>
    </submittedName>
</protein>
<accession>A0A0C9W751</accession>
<sequence length="119" mass="12682">MKEGMFIYAFATASLIFVTIGVLVKDLPTRISALQANLATATTVVAICRVMLNIKSLAATAHVDPAWLLNHAELSRVYWRRGAADAEIFVEVGGGDIQLPVMPTSPAVPRTPASLGSMD</sequence>
<name>A0A0C9W751_9AGAM</name>
<keyword evidence="1" id="KW-0812">Transmembrane</keyword>
<organism evidence="2 3">
    <name type="scientific">Hydnomerulius pinastri MD-312</name>
    <dbReference type="NCBI Taxonomy" id="994086"/>
    <lineage>
        <taxon>Eukaryota</taxon>
        <taxon>Fungi</taxon>
        <taxon>Dikarya</taxon>
        <taxon>Basidiomycota</taxon>
        <taxon>Agaricomycotina</taxon>
        <taxon>Agaricomycetes</taxon>
        <taxon>Agaricomycetidae</taxon>
        <taxon>Boletales</taxon>
        <taxon>Boletales incertae sedis</taxon>
        <taxon>Leucogyrophana</taxon>
    </lineage>
</organism>
<reference evidence="2 3" key="1">
    <citation type="submission" date="2014-04" db="EMBL/GenBank/DDBJ databases">
        <title>Evolutionary Origins and Diversification of the Mycorrhizal Mutualists.</title>
        <authorList>
            <consortium name="DOE Joint Genome Institute"/>
            <consortium name="Mycorrhizal Genomics Consortium"/>
            <person name="Kohler A."/>
            <person name="Kuo A."/>
            <person name="Nagy L.G."/>
            <person name="Floudas D."/>
            <person name="Copeland A."/>
            <person name="Barry K.W."/>
            <person name="Cichocki N."/>
            <person name="Veneault-Fourrey C."/>
            <person name="LaButti K."/>
            <person name="Lindquist E.A."/>
            <person name="Lipzen A."/>
            <person name="Lundell T."/>
            <person name="Morin E."/>
            <person name="Murat C."/>
            <person name="Riley R."/>
            <person name="Ohm R."/>
            <person name="Sun H."/>
            <person name="Tunlid A."/>
            <person name="Henrissat B."/>
            <person name="Grigoriev I.V."/>
            <person name="Hibbett D.S."/>
            <person name="Martin F."/>
        </authorList>
    </citation>
    <scope>NUCLEOTIDE SEQUENCE [LARGE SCALE GENOMIC DNA]</scope>
    <source>
        <strain evidence="2 3">MD-312</strain>
    </source>
</reference>
<dbReference type="AlphaFoldDB" id="A0A0C9W751"/>
<keyword evidence="3" id="KW-1185">Reference proteome</keyword>
<keyword evidence="1" id="KW-0472">Membrane</keyword>
<keyword evidence="1" id="KW-1133">Transmembrane helix</keyword>
<dbReference type="EMBL" id="KN839980">
    <property type="protein sequence ID" value="KIJ58137.1"/>
    <property type="molecule type" value="Genomic_DNA"/>
</dbReference>
<dbReference type="OrthoDB" id="2679643at2759"/>
<proteinExistence type="predicted"/>
<dbReference type="Proteomes" id="UP000053820">
    <property type="component" value="Unassembled WGS sequence"/>
</dbReference>